<dbReference type="RefSeq" id="WP_242713625.1">
    <property type="nucleotide sequence ID" value="NZ_JALDAX010000032.1"/>
</dbReference>
<reference evidence="1" key="1">
    <citation type="submission" date="2022-03" db="EMBL/GenBank/DDBJ databases">
        <title>Streptomyces 7R015 and 7R016 isolated from Barleria lupulina in Thailand.</title>
        <authorList>
            <person name="Kanchanasin P."/>
            <person name="Phongsopitanun W."/>
            <person name="Tanasupawat S."/>
        </authorList>
    </citation>
    <scope>NUCLEOTIDE SEQUENCE</scope>
    <source>
        <strain evidence="1">7R016</strain>
    </source>
</reference>
<dbReference type="Proteomes" id="UP001165270">
    <property type="component" value="Unassembled WGS sequence"/>
</dbReference>
<evidence type="ECO:0000313" key="2">
    <source>
        <dbReference type="Proteomes" id="UP001165270"/>
    </source>
</evidence>
<dbReference type="EMBL" id="JALDAX010000032">
    <property type="protein sequence ID" value="MCI3246274.1"/>
    <property type="molecule type" value="Genomic_DNA"/>
</dbReference>
<protein>
    <submittedName>
        <fullName evidence="1">DUF6415 family natural product biosynthesis protein</fullName>
    </submittedName>
</protein>
<name>A0ABS9XW14_9ACTN</name>
<gene>
    <name evidence="1" type="ORF">MQN93_41950</name>
</gene>
<dbReference type="Pfam" id="PF19979">
    <property type="entry name" value="DUF6415"/>
    <property type="match status" value="1"/>
</dbReference>
<sequence>MRDSARRALADAPSVDDLDLLASTLRGHMHVLIPEVEQLAVRRHDTAGISARACVDEARRKLNLGNGDIEAVRVSVVQKLARSVDALCRHYVALGGADA</sequence>
<accession>A0ABS9XW14</accession>
<evidence type="ECO:0000313" key="1">
    <source>
        <dbReference type="EMBL" id="MCI3246274.1"/>
    </source>
</evidence>
<proteinExistence type="predicted"/>
<comment type="caution">
    <text evidence="1">The sequence shown here is derived from an EMBL/GenBank/DDBJ whole genome shotgun (WGS) entry which is preliminary data.</text>
</comment>
<organism evidence="1 2">
    <name type="scientific">Streptomyces spinosisporus</name>
    <dbReference type="NCBI Taxonomy" id="2927582"/>
    <lineage>
        <taxon>Bacteria</taxon>
        <taxon>Bacillati</taxon>
        <taxon>Actinomycetota</taxon>
        <taxon>Actinomycetes</taxon>
        <taxon>Kitasatosporales</taxon>
        <taxon>Streptomycetaceae</taxon>
        <taxon>Streptomyces</taxon>
    </lineage>
</organism>
<dbReference type="InterPro" id="IPR046300">
    <property type="entry name" value="DUF6415"/>
</dbReference>
<keyword evidence="2" id="KW-1185">Reference proteome</keyword>